<accession>A0A0F8XBR7</accession>
<dbReference type="GO" id="GO:0016020">
    <property type="term" value="C:membrane"/>
    <property type="evidence" value="ECO:0007669"/>
    <property type="project" value="InterPro"/>
</dbReference>
<dbReference type="GO" id="GO:0008233">
    <property type="term" value="F:peptidase activity"/>
    <property type="evidence" value="ECO:0007669"/>
    <property type="project" value="InterPro"/>
</dbReference>
<dbReference type="GO" id="GO:0006465">
    <property type="term" value="P:signal peptide processing"/>
    <property type="evidence" value="ECO:0007669"/>
    <property type="project" value="InterPro"/>
</dbReference>
<dbReference type="InterPro" id="IPR001733">
    <property type="entry name" value="Peptidase_S26B"/>
</dbReference>
<dbReference type="PANTHER" id="PTHR10806:SF6">
    <property type="entry name" value="SIGNAL PEPTIDASE COMPLEX CATALYTIC SUBUNIT SEC11"/>
    <property type="match status" value="1"/>
</dbReference>
<protein>
    <recommendedName>
        <fullName evidence="2">Peptidase S26 domain-containing protein</fullName>
    </recommendedName>
</protein>
<dbReference type="NCBIfam" id="TIGR02228">
    <property type="entry name" value="sigpep_I_arch"/>
    <property type="match status" value="1"/>
</dbReference>
<reference evidence="1" key="1">
    <citation type="journal article" date="2015" name="Nature">
        <title>Complex archaea that bridge the gap between prokaryotes and eukaryotes.</title>
        <authorList>
            <person name="Spang A."/>
            <person name="Saw J.H."/>
            <person name="Jorgensen S.L."/>
            <person name="Zaremba-Niedzwiedzka K."/>
            <person name="Martijn J."/>
            <person name="Lind A.E."/>
            <person name="van Eijk R."/>
            <person name="Schleper C."/>
            <person name="Guy L."/>
            <person name="Ettema T.J."/>
        </authorList>
    </citation>
    <scope>NUCLEOTIDE SEQUENCE</scope>
</reference>
<evidence type="ECO:0000313" key="1">
    <source>
        <dbReference type="EMBL" id="KKK58370.1"/>
    </source>
</evidence>
<gene>
    <name evidence="1" type="ORF">LCGC14_3045140</name>
</gene>
<name>A0A0F8XBR7_9ZZZZ</name>
<dbReference type="EMBL" id="LAZR01064019">
    <property type="protein sequence ID" value="KKK58370.1"/>
    <property type="molecule type" value="Genomic_DNA"/>
</dbReference>
<dbReference type="PANTHER" id="PTHR10806">
    <property type="entry name" value="SIGNAL PEPTIDASE COMPLEX CATALYTIC SUBUNIT SEC11"/>
    <property type="match status" value="1"/>
</dbReference>
<proteinExistence type="predicted"/>
<dbReference type="AlphaFoldDB" id="A0A0F8XBR7"/>
<sequence length="135" mass="15902">DSWWERHDSKYAKFFINNLDFQDFKLRKGFNKGDILFIVKAKPEKLEEGDVIIFSTNQKNPVIHRIVDIKEIDGKRVFSTIGDNNEGQLSFEKEISEEQLVGKALVKLAPYFGWVKLVFFEWKKPLSERGFCNER</sequence>
<feature type="non-terminal residue" evidence="1">
    <location>
        <position position="1"/>
    </location>
</feature>
<dbReference type="CDD" id="cd06462">
    <property type="entry name" value="Peptidase_S24_S26"/>
    <property type="match status" value="1"/>
</dbReference>
<organism evidence="1">
    <name type="scientific">marine sediment metagenome</name>
    <dbReference type="NCBI Taxonomy" id="412755"/>
    <lineage>
        <taxon>unclassified sequences</taxon>
        <taxon>metagenomes</taxon>
        <taxon>ecological metagenomes</taxon>
    </lineage>
</organism>
<evidence type="ECO:0008006" key="2">
    <source>
        <dbReference type="Google" id="ProtNLM"/>
    </source>
</evidence>
<comment type="caution">
    <text evidence="1">The sequence shown here is derived from an EMBL/GenBank/DDBJ whole genome shotgun (WGS) entry which is preliminary data.</text>
</comment>